<evidence type="ECO:0000313" key="4">
    <source>
        <dbReference type="Proteomes" id="UP001597076"/>
    </source>
</evidence>
<gene>
    <name evidence="3" type="ORF">ACFR99_05750</name>
</gene>
<organism evidence="3 4">
    <name type="scientific">Haloarchaeobius amylolyticus</name>
    <dbReference type="NCBI Taxonomy" id="1198296"/>
    <lineage>
        <taxon>Archaea</taxon>
        <taxon>Methanobacteriati</taxon>
        <taxon>Methanobacteriota</taxon>
        <taxon>Stenosarchaea group</taxon>
        <taxon>Halobacteria</taxon>
        <taxon>Halobacteriales</taxon>
        <taxon>Halorubellaceae</taxon>
        <taxon>Haloarchaeobius</taxon>
    </lineage>
</organism>
<evidence type="ECO:0000313" key="3">
    <source>
        <dbReference type="EMBL" id="MFD1563047.1"/>
    </source>
</evidence>
<feature type="compositionally biased region" description="Acidic residues" evidence="1">
    <location>
        <begin position="190"/>
        <end position="223"/>
    </location>
</feature>
<dbReference type="PANTHER" id="PTHR31157">
    <property type="entry name" value="SCP DOMAIN-CONTAINING PROTEIN"/>
    <property type="match status" value="1"/>
</dbReference>
<protein>
    <submittedName>
        <fullName evidence="3">CAP domain-containing protein</fullName>
    </submittedName>
</protein>
<comment type="caution">
    <text evidence="3">The sequence shown here is derived from an EMBL/GenBank/DDBJ whole genome shotgun (WGS) entry which is preliminary data.</text>
</comment>
<reference evidence="3 4" key="1">
    <citation type="journal article" date="2019" name="Int. J. Syst. Evol. Microbiol.">
        <title>The Global Catalogue of Microorganisms (GCM) 10K type strain sequencing project: providing services to taxonomists for standard genome sequencing and annotation.</title>
        <authorList>
            <consortium name="The Broad Institute Genomics Platform"/>
            <consortium name="The Broad Institute Genome Sequencing Center for Infectious Disease"/>
            <person name="Wu L."/>
            <person name="Ma J."/>
        </authorList>
    </citation>
    <scope>NUCLEOTIDE SEQUENCE [LARGE SCALE GENOMIC DNA]</scope>
    <source>
        <strain evidence="3 4">CGMCC 1.12230</strain>
    </source>
</reference>
<dbReference type="PANTHER" id="PTHR31157:SF1">
    <property type="entry name" value="SCP DOMAIN-CONTAINING PROTEIN"/>
    <property type="match status" value="1"/>
</dbReference>
<dbReference type="InterPro" id="IPR014044">
    <property type="entry name" value="CAP_dom"/>
</dbReference>
<feature type="region of interest" description="Disordered" evidence="1">
    <location>
        <begin position="85"/>
        <end position="226"/>
    </location>
</feature>
<dbReference type="EMBL" id="JBHUDI010000003">
    <property type="protein sequence ID" value="MFD1563047.1"/>
    <property type="molecule type" value="Genomic_DNA"/>
</dbReference>
<dbReference type="Gene3D" id="3.40.33.10">
    <property type="entry name" value="CAP"/>
    <property type="match status" value="1"/>
</dbReference>
<accession>A0ABD6BD96</accession>
<dbReference type="CDD" id="cd05379">
    <property type="entry name" value="CAP_bacterial"/>
    <property type="match status" value="1"/>
</dbReference>
<proteinExistence type="predicted"/>
<feature type="compositionally biased region" description="Polar residues" evidence="1">
    <location>
        <begin position="91"/>
        <end position="101"/>
    </location>
</feature>
<evidence type="ECO:0000256" key="1">
    <source>
        <dbReference type="SAM" id="MobiDB-lite"/>
    </source>
</evidence>
<name>A0ABD6BD96_9EURY</name>
<dbReference type="AlphaFoldDB" id="A0ABD6BD96"/>
<evidence type="ECO:0000259" key="2">
    <source>
        <dbReference type="Pfam" id="PF00188"/>
    </source>
</evidence>
<sequence>MSRLARLGITLTIAAILVVSMAGTGVAAAAPSATATNTIENEVSTTNYATTSSNTVTTLSQQEQVDTCSQFELQLTSIFTEYGLSVPDSLSDCTDNDSGTVDSDEPSETGSDAPDEDDDTETGTDESDEPADDSDETTEMDEGPTDDSSDSDETETDSDDDSADTDSSSDTGDADETTDQPADNTTDSSQTDESESVDETDGDSTTDDQDGDQTETTTDETTDGFDRAAVERGIHEAVNDERTARGLNELAFDTELRDIARDHSRDMAERDYFSHTSPEGDNFADRYADAGYTCRVDGSGNTYYTGGENIAQTWYDTPVRTDGGTDTYTTETELANAVVSQWMNSDGHRENLLAPQWENEGIGVYVTDDGKVYATQNFC</sequence>
<dbReference type="Proteomes" id="UP001597076">
    <property type="component" value="Unassembled WGS sequence"/>
</dbReference>
<dbReference type="SUPFAM" id="SSF55797">
    <property type="entry name" value="PR-1-like"/>
    <property type="match status" value="1"/>
</dbReference>
<dbReference type="RefSeq" id="WP_390285227.1">
    <property type="nucleotide sequence ID" value="NZ_JBHUDI010000003.1"/>
</dbReference>
<dbReference type="InterPro" id="IPR035940">
    <property type="entry name" value="CAP_sf"/>
</dbReference>
<keyword evidence="4" id="KW-1185">Reference proteome</keyword>
<feature type="compositionally biased region" description="Acidic residues" evidence="1">
    <location>
        <begin position="102"/>
        <end position="164"/>
    </location>
</feature>
<dbReference type="Pfam" id="PF00188">
    <property type="entry name" value="CAP"/>
    <property type="match status" value="1"/>
</dbReference>
<feature type="domain" description="SCP" evidence="2">
    <location>
        <begin position="236"/>
        <end position="378"/>
    </location>
</feature>